<dbReference type="Proteomes" id="UP000008367">
    <property type="component" value="Unassembled WGS sequence"/>
</dbReference>
<protein>
    <submittedName>
        <fullName evidence="1">Uncharacterized protein</fullName>
    </submittedName>
</protein>
<evidence type="ECO:0000313" key="1">
    <source>
        <dbReference type="EMBL" id="EKM32706.1"/>
    </source>
</evidence>
<feature type="non-terminal residue" evidence="1">
    <location>
        <position position="47"/>
    </location>
</feature>
<reference evidence="1 2" key="1">
    <citation type="submission" date="2012-10" db="EMBL/GenBank/DDBJ databases">
        <title>Genome sequence of Vibrio Cholerae HENC-02.</title>
        <authorList>
            <person name="Eppinger M."/>
            <person name="Hasan N.A."/>
            <person name="Sengamalay N."/>
            <person name="Hine E."/>
            <person name="Su Q."/>
            <person name="Daugherty S.C."/>
            <person name="Young S."/>
            <person name="Sadzewicz L."/>
            <person name="Tallon L."/>
            <person name="Cebula T.A."/>
            <person name="Ravel J."/>
            <person name="Colwell R.R."/>
        </authorList>
    </citation>
    <scope>NUCLEOTIDE SEQUENCE [LARGE SCALE GENOMIC DNA]</scope>
    <source>
        <strain evidence="1 2">HENC-02</strain>
    </source>
</reference>
<evidence type="ECO:0000313" key="2">
    <source>
        <dbReference type="Proteomes" id="UP000008367"/>
    </source>
</evidence>
<dbReference type="EMBL" id="AJSR01000621">
    <property type="protein sequence ID" value="EKM32706.1"/>
    <property type="molecule type" value="Genomic_DNA"/>
</dbReference>
<dbReference type="AlphaFoldDB" id="A0A454D229"/>
<comment type="caution">
    <text evidence="1">The sequence shown here is derived from an EMBL/GenBank/DDBJ whole genome shotgun (WGS) entry which is preliminary data.</text>
</comment>
<proteinExistence type="predicted"/>
<accession>A0A454D229</accession>
<gene>
    <name evidence="1" type="ORF">VCHENC02_1760</name>
</gene>
<name>A0A454D229_VIBHA</name>
<sequence length="47" mass="5069">MLGFLLPKIYPSNLDMLSSARMTWFGNAADTISIVGTLDLSNPIAIV</sequence>
<organism evidence="1 2">
    <name type="scientific">Vibrio harveyi</name>
    <name type="common">Beneckea harveyi</name>
    <dbReference type="NCBI Taxonomy" id="669"/>
    <lineage>
        <taxon>Bacteria</taxon>
        <taxon>Pseudomonadati</taxon>
        <taxon>Pseudomonadota</taxon>
        <taxon>Gammaproteobacteria</taxon>
        <taxon>Vibrionales</taxon>
        <taxon>Vibrionaceae</taxon>
        <taxon>Vibrio</taxon>
    </lineage>
</organism>